<dbReference type="EC" id="3.4.11.18" evidence="6 7"/>
<dbReference type="PANTHER" id="PTHR43330">
    <property type="entry name" value="METHIONINE AMINOPEPTIDASE"/>
    <property type="match status" value="1"/>
</dbReference>
<feature type="binding site" evidence="6">
    <location>
        <position position="126"/>
    </location>
    <ligand>
        <name>substrate</name>
    </ligand>
</feature>
<dbReference type="CDD" id="cd01086">
    <property type="entry name" value="MetAP1"/>
    <property type="match status" value="1"/>
</dbReference>
<dbReference type="InterPro" id="IPR002467">
    <property type="entry name" value="Pept_M24A_MAP1"/>
</dbReference>
<feature type="binding site" evidence="6">
    <location>
        <position position="154"/>
    </location>
    <ligand>
        <name>a divalent metal cation</name>
        <dbReference type="ChEBI" id="CHEBI:60240"/>
        <label>2</label>
        <note>catalytic</note>
    </ligand>
</feature>
<evidence type="ECO:0000256" key="1">
    <source>
        <dbReference type="ARBA" id="ARBA00002521"/>
    </source>
</evidence>
<dbReference type="Pfam" id="PF02810">
    <property type="entry name" value="SEC-C"/>
    <property type="match status" value="1"/>
</dbReference>
<keyword evidence="5 6" id="KW-0378">Hydrolase</keyword>
<comment type="subunit">
    <text evidence="6">Monomer.</text>
</comment>
<dbReference type="NCBIfam" id="TIGR00500">
    <property type="entry name" value="met_pdase_I"/>
    <property type="match status" value="1"/>
</dbReference>
<dbReference type="PROSITE" id="PS00680">
    <property type="entry name" value="MAP_1"/>
    <property type="match status" value="1"/>
</dbReference>
<dbReference type="AlphaFoldDB" id="F8L9W3"/>
<dbReference type="Gene3D" id="3.90.230.10">
    <property type="entry name" value="Creatinase/methionine aminopeptidase superfamily"/>
    <property type="match status" value="1"/>
</dbReference>
<proteinExistence type="inferred from homology"/>
<name>F8L9W3_SIMNZ</name>
<dbReference type="SUPFAM" id="SSF55920">
    <property type="entry name" value="Creatinase/aminopeptidase"/>
    <property type="match status" value="1"/>
</dbReference>
<dbReference type="HAMAP" id="MF_01974">
    <property type="entry name" value="MetAP_1"/>
    <property type="match status" value="1"/>
</dbReference>
<reference evidence="9 10" key="1">
    <citation type="journal article" date="2011" name="Mol. Biol. Evol.">
        <title>Unity in variety--the pan-genome of the Chlamydiae.</title>
        <authorList>
            <person name="Collingro A."/>
            <person name="Tischler P."/>
            <person name="Weinmaier T."/>
            <person name="Penz T."/>
            <person name="Heinz E."/>
            <person name="Brunham R.C."/>
            <person name="Read T.D."/>
            <person name="Bavoil P.M."/>
            <person name="Sachse K."/>
            <person name="Kahane S."/>
            <person name="Friedman M.G."/>
            <person name="Rattei T."/>
            <person name="Myers G.S."/>
            <person name="Horn M."/>
        </authorList>
    </citation>
    <scope>NUCLEOTIDE SEQUENCE [LARGE SCALE GENOMIC DNA]</scope>
    <source>
        <strain evidence="10">ATCC VR-1471 / Z</strain>
    </source>
</reference>
<comment type="similarity">
    <text evidence="6">Belongs to the peptidase M24A family. Methionine aminopeptidase type 1 subfamily.</text>
</comment>
<dbReference type="GO" id="GO:0005829">
    <property type="term" value="C:cytosol"/>
    <property type="evidence" value="ECO:0007669"/>
    <property type="project" value="TreeGrafter"/>
</dbReference>
<feature type="binding site" evidence="6">
    <location>
        <position position="154"/>
    </location>
    <ligand>
        <name>a divalent metal cation</name>
        <dbReference type="ChEBI" id="CHEBI:60240"/>
        <label>1</label>
    </ligand>
</feature>
<dbReference type="InterPro" id="IPR004027">
    <property type="entry name" value="SEC_C_motif"/>
</dbReference>
<dbReference type="SUPFAM" id="SSF103642">
    <property type="entry name" value="Sec-C motif"/>
    <property type="match status" value="1"/>
</dbReference>
<evidence type="ECO:0000256" key="3">
    <source>
        <dbReference type="ARBA" id="ARBA00022670"/>
    </source>
</evidence>
<dbReference type="NCBIfam" id="NF008970">
    <property type="entry name" value="PRK12318.1"/>
    <property type="match status" value="1"/>
</dbReference>
<feature type="binding site" evidence="6">
    <location>
        <position position="249"/>
    </location>
    <ligand>
        <name>a divalent metal cation</name>
        <dbReference type="ChEBI" id="CHEBI:60240"/>
        <label>2</label>
        <note>catalytic</note>
    </ligand>
</feature>
<evidence type="ECO:0000313" key="10">
    <source>
        <dbReference type="Proteomes" id="UP000000496"/>
    </source>
</evidence>
<dbReference type="Pfam" id="PF00557">
    <property type="entry name" value="Peptidase_M24"/>
    <property type="match status" value="1"/>
</dbReference>
<feature type="binding site" evidence="6">
    <location>
        <position position="143"/>
    </location>
    <ligand>
        <name>a divalent metal cation</name>
        <dbReference type="ChEBI" id="CHEBI:60240"/>
        <label>1</label>
    </ligand>
</feature>
<evidence type="ECO:0000259" key="8">
    <source>
        <dbReference type="Pfam" id="PF00557"/>
    </source>
</evidence>
<gene>
    <name evidence="6 9" type="primary">map</name>
    <name evidence="9" type="ordered locus">SNE_A17930</name>
</gene>
<evidence type="ECO:0000256" key="4">
    <source>
        <dbReference type="ARBA" id="ARBA00022723"/>
    </source>
</evidence>
<evidence type="ECO:0000313" key="9">
    <source>
        <dbReference type="EMBL" id="CCB89670.1"/>
    </source>
</evidence>
<dbReference type="PRINTS" id="PR00599">
    <property type="entry name" value="MAPEPTIDASE"/>
</dbReference>
<dbReference type="KEGG" id="sng:SNE_A17930"/>
<evidence type="ECO:0000256" key="2">
    <source>
        <dbReference type="ARBA" id="ARBA00022438"/>
    </source>
</evidence>
<evidence type="ECO:0000256" key="5">
    <source>
        <dbReference type="ARBA" id="ARBA00022801"/>
    </source>
</evidence>
<keyword evidence="10" id="KW-1185">Reference proteome</keyword>
<dbReference type="InterPro" id="IPR036005">
    <property type="entry name" value="Creatinase/aminopeptidase-like"/>
</dbReference>
<dbReference type="GO" id="GO:0046872">
    <property type="term" value="F:metal ion binding"/>
    <property type="evidence" value="ECO:0007669"/>
    <property type="project" value="UniProtKB-UniRule"/>
</dbReference>
<feature type="binding site" evidence="6">
    <location>
        <position position="217"/>
    </location>
    <ligand>
        <name>a divalent metal cation</name>
        <dbReference type="ChEBI" id="CHEBI:60240"/>
        <label>2</label>
        <note>catalytic</note>
    </ligand>
</feature>
<evidence type="ECO:0000256" key="6">
    <source>
        <dbReference type="HAMAP-Rule" id="MF_01974"/>
    </source>
</evidence>
<keyword evidence="3 6" id="KW-0645">Protease</keyword>
<feature type="binding site" evidence="6">
    <location>
        <position position="281"/>
    </location>
    <ligand>
        <name>a divalent metal cation</name>
        <dbReference type="ChEBI" id="CHEBI:60240"/>
        <label>2</label>
        <note>catalytic</note>
    </ligand>
</feature>
<dbReference type="HOGENOM" id="CLU_015857_0_0_0"/>
<dbReference type="GO" id="GO:0070006">
    <property type="term" value="F:metalloaminopeptidase activity"/>
    <property type="evidence" value="ECO:0007669"/>
    <property type="project" value="UniProtKB-UniRule"/>
</dbReference>
<dbReference type="Gene3D" id="3.10.450.50">
    <property type="match status" value="1"/>
</dbReference>
<feature type="binding site" evidence="6">
    <location>
        <position position="281"/>
    </location>
    <ligand>
        <name>a divalent metal cation</name>
        <dbReference type="ChEBI" id="CHEBI:60240"/>
        <label>1</label>
    </ligand>
</feature>
<feature type="binding site" evidence="6">
    <location>
        <position position="224"/>
    </location>
    <ligand>
        <name>substrate</name>
    </ligand>
</feature>
<keyword evidence="2 6" id="KW-0031">Aminopeptidase</keyword>
<keyword evidence="4 6" id="KW-0479">Metal-binding</keyword>
<dbReference type="eggNOG" id="COG0024">
    <property type="taxonomic scope" value="Bacteria"/>
</dbReference>
<organism evidence="9 10">
    <name type="scientific">Simkania negevensis (strain ATCC VR-1471 / DSM 27360 / Z)</name>
    <dbReference type="NCBI Taxonomy" id="331113"/>
    <lineage>
        <taxon>Bacteria</taxon>
        <taxon>Pseudomonadati</taxon>
        <taxon>Chlamydiota</taxon>
        <taxon>Chlamydiia</taxon>
        <taxon>Parachlamydiales</taxon>
        <taxon>Simkaniaceae</taxon>
        <taxon>Simkania</taxon>
    </lineage>
</organism>
<dbReference type="EMBL" id="FR872582">
    <property type="protein sequence ID" value="CCB89670.1"/>
    <property type="molecule type" value="Genomic_DNA"/>
</dbReference>
<dbReference type="GO" id="GO:0006508">
    <property type="term" value="P:proteolysis"/>
    <property type="evidence" value="ECO:0007669"/>
    <property type="project" value="UniProtKB-KW"/>
</dbReference>
<dbReference type="Proteomes" id="UP000000496">
    <property type="component" value="Chromosome gsn.131"/>
</dbReference>
<dbReference type="PANTHER" id="PTHR43330:SF27">
    <property type="entry name" value="METHIONINE AMINOPEPTIDASE"/>
    <property type="match status" value="1"/>
</dbReference>
<comment type="function">
    <text evidence="1 6">Removes the N-terminal methionine from nascent proteins. The N-terminal methionine is often cleaved when the second residue in the primary sequence is small and uncharged (Met-Ala-, Cys, Gly, Pro, Ser, Thr, or Val). Requires deformylation of the N(alpha)-formylated initiator methionine before it can be hydrolyzed.</text>
</comment>
<comment type="cofactor">
    <cofactor evidence="6">
        <name>Co(2+)</name>
        <dbReference type="ChEBI" id="CHEBI:48828"/>
    </cofactor>
    <cofactor evidence="6">
        <name>Zn(2+)</name>
        <dbReference type="ChEBI" id="CHEBI:29105"/>
    </cofactor>
    <cofactor evidence="6">
        <name>Mn(2+)</name>
        <dbReference type="ChEBI" id="CHEBI:29035"/>
    </cofactor>
    <cofactor evidence="6">
        <name>Fe(2+)</name>
        <dbReference type="ChEBI" id="CHEBI:29033"/>
    </cofactor>
    <text evidence="6">Binds 2 divalent metal cations per subunit. Has a high-affinity and a low affinity metal-binding site. The true nature of the physiological cofactor is under debate. The enzyme is active with cobalt, zinc, manganese or divalent iron ions. Most likely, methionine aminopeptidases function as mononuclear Fe(2+)-metalloproteases under physiological conditions, and the catalytically relevant metal-binding site has been assigned to the histidine-containing high-affinity site.</text>
</comment>
<evidence type="ECO:0000256" key="7">
    <source>
        <dbReference type="RuleBase" id="RU003653"/>
    </source>
</evidence>
<dbReference type="GO" id="GO:0004239">
    <property type="term" value="F:initiator methionyl aminopeptidase activity"/>
    <property type="evidence" value="ECO:0007669"/>
    <property type="project" value="UniProtKB-UniRule"/>
</dbReference>
<dbReference type="InterPro" id="IPR000994">
    <property type="entry name" value="Pept_M24"/>
</dbReference>
<dbReference type="InterPro" id="IPR001714">
    <property type="entry name" value="Pept_M24_MAP"/>
</dbReference>
<comment type="catalytic activity">
    <reaction evidence="6 7">
        <text>Release of N-terminal amino acids, preferentially methionine, from peptides and arylamides.</text>
        <dbReference type="EC" id="3.4.11.18"/>
    </reaction>
</comment>
<accession>F8L9W3</accession>
<feature type="domain" description="Peptidase M24" evidence="8">
    <location>
        <begin position="59"/>
        <end position="288"/>
    </location>
</feature>
<sequence length="298" mass="32904">MLRKRLNMISRNDPCWCGSGKKWKKCHAPIEAPRNFNTFQKEYFSKYQIMLKTPEQIDGIRRSCHLAANMLKKTCALAKAGVTTNELNDFVVEEHKKAGAKPAPLGYGDPPYPKAICTSLNEVICHGIPDNRPLQEGDILNIDITCILDGFYGDTSAMVCIGKVSDEKQLVVDVSYECLMRSIKILKPGIPVSDIGQVIEDYASSQNCSVVNQFVGHGVGVGFHEAPQIPHHYNRIDIPLAAGMTFTIEPMINAGVRSGKVDPTDGWTARTSDGKPSAQWEHTLLITDDGYEILTLPD</sequence>
<dbReference type="STRING" id="331113.SNE_A17930"/>
<protein>
    <recommendedName>
        <fullName evidence="6 7">Methionine aminopeptidase</fullName>
        <shortName evidence="6">MAP</shortName>
        <shortName evidence="6">MetAP</shortName>
        <ecNumber evidence="6 7">3.4.11.18</ecNumber>
    </recommendedName>
    <alternativeName>
        <fullName evidence="6">Peptidase M</fullName>
    </alternativeName>
</protein>